<sequence>MTAISTREVSTRHEGWQTPEQLQKAGRQVRFRYYSAYRKGLMTD</sequence>
<dbReference type="EMBL" id="AEWX01000004">
    <property type="protein sequence ID" value="EGC21108.1"/>
    <property type="molecule type" value="Genomic_DNA"/>
</dbReference>
<comment type="caution">
    <text evidence="2">The sequence shown here is derived from an EMBL/GenBank/DDBJ whole genome shotgun (WGS) entry which is preliminary data.</text>
</comment>
<evidence type="ECO:0000256" key="1">
    <source>
        <dbReference type="SAM" id="MobiDB-lite"/>
    </source>
</evidence>
<keyword evidence="3" id="KW-1185">Reference proteome</keyword>
<name>F0F4F0_9BACT</name>
<feature type="region of interest" description="Disordered" evidence="1">
    <location>
        <begin position="1"/>
        <end position="21"/>
    </location>
</feature>
<accession>F0F4F0</accession>
<proteinExistence type="predicted"/>
<dbReference type="HOGENOM" id="CLU_3220185_0_0_10"/>
<organism evidence="2 3">
    <name type="scientific">Prevotella multiformis DSM 16608</name>
    <dbReference type="NCBI Taxonomy" id="888743"/>
    <lineage>
        <taxon>Bacteria</taxon>
        <taxon>Pseudomonadati</taxon>
        <taxon>Bacteroidota</taxon>
        <taxon>Bacteroidia</taxon>
        <taxon>Bacteroidales</taxon>
        <taxon>Prevotellaceae</taxon>
        <taxon>Prevotella</taxon>
    </lineage>
</organism>
<dbReference type="AlphaFoldDB" id="F0F4F0"/>
<reference evidence="2 3" key="1">
    <citation type="submission" date="2011-01" db="EMBL/GenBank/DDBJ databases">
        <authorList>
            <person name="Muzny D."/>
            <person name="Qin X."/>
            <person name="Deng J."/>
            <person name="Jiang H."/>
            <person name="Liu Y."/>
            <person name="Qu J."/>
            <person name="Song X.-Z."/>
            <person name="Zhang L."/>
            <person name="Thornton R."/>
            <person name="Coyle M."/>
            <person name="Francisco L."/>
            <person name="Jackson L."/>
            <person name="Javaid M."/>
            <person name="Korchina V."/>
            <person name="Kovar C."/>
            <person name="Mata R."/>
            <person name="Mathew T."/>
            <person name="Ngo R."/>
            <person name="Nguyen L."/>
            <person name="Nguyen N."/>
            <person name="Okwuonu G."/>
            <person name="Ongeri F."/>
            <person name="Pham C."/>
            <person name="Simmons D."/>
            <person name="Wilczek-Boney K."/>
            <person name="Hale W."/>
            <person name="Jakkamsetti A."/>
            <person name="Pham P."/>
            <person name="Ruth R."/>
            <person name="San Lucas F."/>
            <person name="Warren J."/>
            <person name="Zhang J."/>
            <person name="Zhao Z."/>
            <person name="Zhou C."/>
            <person name="Zhu D."/>
            <person name="Lee S."/>
            <person name="Bess C."/>
            <person name="Blankenburg K."/>
            <person name="Forbes L."/>
            <person name="Fu Q."/>
            <person name="Gubbala S."/>
            <person name="Hirani K."/>
            <person name="Jayaseelan J.C."/>
            <person name="Lara F."/>
            <person name="Munidasa M."/>
            <person name="Palculict T."/>
            <person name="Patil S."/>
            <person name="Pu L.-L."/>
            <person name="Saada N."/>
            <person name="Tang L."/>
            <person name="Weissenberger G."/>
            <person name="Zhu Y."/>
            <person name="Hemphill L."/>
            <person name="Shang Y."/>
            <person name="Youmans B."/>
            <person name="Ayvaz T."/>
            <person name="Ross M."/>
            <person name="Santibanez J."/>
            <person name="Aqrawi P."/>
            <person name="Gross S."/>
            <person name="Joshi V."/>
            <person name="Fowler G."/>
            <person name="Nazareth L."/>
            <person name="Reid J."/>
            <person name="Worley K."/>
            <person name="Petrosino J."/>
            <person name="Highlander S."/>
            <person name="Gibbs R."/>
        </authorList>
    </citation>
    <scope>NUCLEOTIDE SEQUENCE [LARGE SCALE GENOMIC DNA]</scope>
    <source>
        <strain evidence="2 3">DSM 16608</strain>
    </source>
</reference>
<gene>
    <name evidence="2" type="ORF">HMPREF9141_0466</name>
</gene>
<dbReference type="Proteomes" id="UP000005697">
    <property type="component" value="Unassembled WGS sequence"/>
</dbReference>
<evidence type="ECO:0000313" key="3">
    <source>
        <dbReference type="Proteomes" id="UP000005697"/>
    </source>
</evidence>
<evidence type="ECO:0000313" key="2">
    <source>
        <dbReference type="EMBL" id="EGC21108.1"/>
    </source>
</evidence>
<protein>
    <submittedName>
        <fullName evidence="2">Uncharacterized protein</fullName>
    </submittedName>
</protein>